<accession>A0A1H6CQC3</accession>
<keyword evidence="1" id="KW-0472">Membrane</keyword>
<dbReference type="OrthoDB" id="1112758at2"/>
<gene>
    <name evidence="2" type="ORF">SAMN05421877_11817</name>
</gene>
<keyword evidence="1" id="KW-0812">Transmembrane</keyword>
<dbReference type="Proteomes" id="UP000236731">
    <property type="component" value="Unassembled WGS sequence"/>
</dbReference>
<evidence type="ECO:0000313" key="2">
    <source>
        <dbReference type="EMBL" id="SEG74943.1"/>
    </source>
</evidence>
<keyword evidence="3" id="KW-1185">Reference proteome</keyword>
<proteinExistence type="predicted"/>
<organism evidence="2 3">
    <name type="scientific">Sphingobacterium lactis</name>
    <dbReference type="NCBI Taxonomy" id="797291"/>
    <lineage>
        <taxon>Bacteria</taxon>
        <taxon>Pseudomonadati</taxon>
        <taxon>Bacteroidota</taxon>
        <taxon>Sphingobacteriia</taxon>
        <taxon>Sphingobacteriales</taxon>
        <taxon>Sphingobacteriaceae</taxon>
        <taxon>Sphingobacterium</taxon>
    </lineage>
</organism>
<dbReference type="EMBL" id="FNUT01000018">
    <property type="protein sequence ID" value="SEG74943.1"/>
    <property type="molecule type" value="Genomic_DNA"/>
</dbReference>
<dbReference type="AlphaFoldDB" id="A0A1H6CQC3"/>
<evidence type="ECO:0000313" key="3">
    <source>
        <dbReference type="Proteomes" id="UP000236731"/>
    </source>
</evidence>
<evidence type="ECO:0000256" key="1">
    <source>
        <dbReference type="SAM" id="Phobius"/>
    </source>
</evidence>
<reference evidence="3" key="1">
    <citation type="submission" date="2016-10" db="EMBL/GenBank/DDBJ databases">
        <authorList>
            <person name="Varghese N."/>
            <person name="Submissions S."/>
        </authorList>
    </citation>
    <scope>NUCLEOTIDE SEQUENCE [LARGE SCALE GENOMIC DNA]</scope>
    <source>
        <strain evidence="3">DSM 22361</strain>
    </source>
</reference>
<protein>
    <submittedName>
        <fullName evidence="2">Uncharacterized protein</fullName>
    </submittedName>
</protein>
<keyword evidence="1" id="KW-1133">Transmembrane helix</keyword>
<name>A0A1H6CQC3_9SPHI</name>
<sequence length="210" mass="23932">MENNYQLTRIHNYVMGLMSKEDMYAMEREALEDPFLQDAIDGYRLQNGVDAQQLSLLQQRLARKLETKAADKHKRYFSWQRLTIGMAAAVLFLVACSLVFFKYLNQQKTVRTTEVILMEQDMRVQMETLAKADAEPTSGWGAFVETLNSEIRDVSTAGDVQVTFDVVDGRAKNISVLKTSDQELATRISSFIQQQVEWKGKQGGLSIHIQ</sequence>
<feature type="transmembrane region" description="Helical" evidence="1">
    <location>
        <begin position="82"/>
        <end position="104"/>
    </location>
</feature>